<accession>A0A2T4BWY5</accession>
<sequence>MGRAATDARAAPNDLIAGTTPTPYSYGHDQETVGTPRPKSGGLVGGEAGISSTLTRLSPQIGAPRNGPANVLPTPQVQAWGKRTSSEWNPGERRLGTAKGASPGVRPKANDREEAGKARGLGL</sequence>
<reference evidence="2 3" key="1">
    <citation type="submission" date="2016-07" db="EMBL/GenBank/DDBJ databases">
        <title>Multiple horizontal gene transfer events from other fungi enriched the ability of initially mycotrophic Trichoderma (Ascomycota) to feed on dead plant biomass.</title>
        <authorList>
            <consortium name="DOE Joint Genome Institute"/>
            <person name="Aerts A."/>
            <person name="Atanasova L."/>
            <person name="Chenthamara K."/>
            <person name="Zhang J."/>
            <person name="Grujic M."/>
            <person name="Henrissat B."/>
            <person name="Kuo A."/>
            <person name="Salamov A."/>
            <person name="Lipzen A."/>
            <person name="Labutti K."/>
            <person name="Barry K."/>
            <person name="Miao Y."/>
            <person name="Rahimi M.J."/>
            <person name="Shen Q."/>
            <person name="Grigoriev I.V."/>
            <person name="Kubicek C.P."/>
            <person name="Druzhinina I.S."/>
        </authorList>
    </citation>
    <scope>NUCLEOTIDE SEQUENCE [LARGE SCALE GENOMIC DNA]</scope>
    <source>
        <strain evidence="2 3">ATCC 18648</strain>
    </source>
</reference>
<proteinExistence type="predicted"/>
<dbReference type="AlphaFoldDB" id="A0A2T4BWY5"/>
<organism evidence="2 3">
    <name type="scientific">Trichoderma longibrachiatum ATCC 18648</name>
    <dbReference type="NCBI Taxonomy" id="983965"/>
    <lineage>
        <taxon>Eukaryota</taxon>
        <taxon>Fungi</taxon>
        <taxon>Dikarya</taxon>
        <taxon>Ascomycota</taxon>
        <taxon>Pezizomycotina</taxon>
        <taxon>Sordariomycetes</taxon>
        <taxon>Hypocreomycetidae</taxon>
        <taxon>Hypocreales</taxon>
        <taxon>Hypocreaceae</taxon>
        <taxon>Trichoderma</taxon>
    </lineage>
</organism>
<gene>
    <name evidence="2" type="ORF">M440DRAFT_1052792</name>
</gene>
<evidence type="ECO:0000256" key="1">
    <source>
        <dbReference type="SAM" id="MobiDB-lite"/>
    </source>
</evidence>
<dbReference type="EMBL" id="KZ679137">
    <property type="protein sequence ID" value="PTB73807.1"/>
    <property type="molecule type" value="Genomic_DNA"/>
</dbReference>
<evidence type="ECO:0000313" key="3">
    <source>
        <dbReference type="Proteomes" id="UP000240760"/>
    </source>
</evidence>
<name>A0A2T4BWY5_TRILO</name>
<dbReference type="Proteomes" id="UP000240760">
    <property type="component" value="Unassembled WGS sequence"/>
</dbReference>
<protein>
    <submittedName>
        <fullName evidence="2">Uncharacterized protein</fullName>
    </submittedName>
</protein>
<feature type="region of interest" description="Disordered" evidence="1">
    <location>
        <begin position="1"/>
        <end position="123"/>
    </location>
</feature>
<keyword evidence="3" id="KW-1185">Reference proteome</keyword>
<evidence type="ECO:0000313" key="2">
    <source>
        <dbReference type="EMBL" id="PTB73807.1"/>
    </source>
</evidence>
<feature type="compositionally biased region" description="Basic and acidic residues" evidence="1">
    <location>
        <begin position="108"/>
        <end position="117"/>
    </location>
</feature>